<dbReference type="PANTHER" id="PTHR34653:SF1">
    <property type="entry name" value="FLAGELLAR HOOK-BASAL BODY COMPLEX PROTEIN FLIE"/>
    <property type="match status" value="1"/>
</dbReference>
<evidence type="ECO:0000313" key="6">
    <source>
        <dbReference type="EMBL" id="NYJ16891.1"/>
    </source>
</evidence>
<reference evidence="6 7" key="1">
    <citation type="submission" date="2020-07" db="EMBL/GenBank/DDBJ databases">
        <title>Sequencing the genomes of 1000 actinobacteria strains.</title>
        <authorList>
            <person name="Klenk H.-P."/>
        </authorList>
    </citation>
    <scope>NUCLEOTIDE SEQUENCE [LARGE SCALE GENOMIC DNA]</scope>
    <source>
        <strain evidence="6 7">DSM 15664</strain>
    </source>
</reference>
<dbReference type="Pfam" id="PF02049">
    <property type="entry name" value="FliE"/>
    <property type="match status" value="1"/>
</dbReference>
<dbReference type="GO" id="GO:0003774">
    <property type="term" value="F:cytoskeletal motor activity"/>
    <property type="evidence" value="ECO:0007669"/>
    <property type="project" value="InterPro"/>
</dbReference>
<dbReference type="HAMAP" id="MF_00724">
    <property type="entry name" value="FliE"/>
    <property type="match status" value="1"/>
</dbReference>
<sequence>MIEAIMPPAGVSGVAGAGYVTGAQGAGTPGLGLRPAQAPEGAFAATLGSAMDEVQSLQSTSRELGVQALTGDLTDMHEATLASSRASVALEMVSTVRNRGVEAFNEIMRMQA</sequence>
<gene>
    <name evidence="4" type="primary">fliE</name>
    <name evidence="6" type="ORF">HNR11_001425</name>
</gene>
<dbReference type="Proteomes" id="UP000560069">
    <property type="component" value="Unassembled WGS sequence"/>
</dbReference>
<proteinExistence type="inferred from homology"/>
<comment type="subcellular location">
    <subcellularLocation>
        <location evidence="1 4">Bacterial flagellum basal body</location>
    </subcellularLocation>
</comment>
<comment type="similarity">
    <text evidence="2 4">Belongs to the FliE family.</text>
</comment>
<keyword evidence="6" id="KW-0966">Cell projection</keyword>
<evidence type="ECO:0000256" key="5">
    <source>
        <dbReference type="NCBIfam" id="TIGR00205"/>
    </source>
</evidence>
<dbReference type="InterPro" id="IPR001624">
    <property type="entry name" value="FliE"/>
</dbReference>
<accession>A0A7Z0E8G8</accession>
<evidence type="ECO:0000256" key="4">
    <source>
        <dbReference type="HAMAP-Rule" id="MF_00724"/>
    </source>
</evidence>
<evidence type="ECO:0000313" key="7">
    <source>
        <dbReference type="Proteomes" id="UP000560069"/>
    </source>
</evidence>
<dbReference type="NCBIfam" id="TIGR00205">
    <property type="entry name" value="fliE"/>
    <property type="match status" value="1"/>
</dbReference>
<keyword evidence="7" id="KW-1185">Reference proteome</keyword>
<dbReference type="GO" id="GO:0005198">
    <property type="term" value="F:structural molecule activity"/>
    <property type="evidence" value="ECO:0007669"/>
    <property type="project" value="UniProtKB-UniRule"/>
</dbReference>
<dbReference type="AlphaFoldDB" id="A0A7Z0E8G8"/>
<dbReference type="EMBL" id="JACCFQ010000001">
    <property type="protein sequence ID" value="NYJ16891.1"/>
    <property type="molecule type" value="Genomic_DNA"/>
</dbReference>
<keyword evidence="6" id="KW-0282">Flagellum</keyword>
<dbReference type="PRINTS" id="PR01006">
    <property type="entry name" value="FLGHOOKFLIE"/>
</dbReference>
<keyword evidence="6" id="KW-0969">Cilium</keyword>
<evidence type="ECO:0000256" key="3">
    <source>
        <dbReference type="ARBA" id="ARBA00023143"/>
    </source>
</evidence>
<dbReference type="GO" id="GO:0009425">
    <property type="term" value="C:bacterial-type flagellum basal body"/>
    <property type="evidence" value="ECO:0007669"/>
    <property type="project" value="UniProtKB-SubCell"/>
</dbReference>
<comment type="caution">
    <text evidence="6">The sequence shown here is derived from an EMBL/GenBank/DDBJ whole genome shotgun (WGS) entry which is preliminary data.</text>
</comment>
<protein>
    <recommendedName>
        <fullName evidence="4 5">Flagellar hook-basal body complex protein FliE</fullName>
    </recommendedName>
</protein>
<dbReference type="PANTHER" id="PTHR34653">
    <property type="match status" value="1"/>
</dbReference>
<name>A0A7Z0E8G8_9MICC</name>
<evidence type="ECO:0000256" key="1">
    <source>
        <dbReference type="ARBA" id="ARBA00004117"/>
    </source>
</evidence>
<keyword evidence="3 4" id="KW-0975">Bacterial flagellum</keyword>
<organism evidence="6 7">
    <name type="scientific">Nesterenkonia sandarakina</name>
    <dbReference type="NCBI Taxonomy" id="272918"/>
    <lineage>
        <taxon>Bacteria</taxon>
        <taxon>Bacillati</taxon>
        <taxon>Actinomycetota</taxon>
        <taxon>Actinomycetes</taxon>
        <taxon>Micrococcales</taxon>
        <taxon>Micrococcaceae</taxon>
        <taxon>Nesterenkonia</taxon>
    </lineage>
</organism>
<dbReference type="RefSeq" id="WP_246310351.1">
    <property type="nucleotide sequence ID" value="NZ_BAAALK010000002.1"/>
</dbReference>
<dbReference type="GO" id="GO:0071973">
    <property type="term" value="P:bacterial-type flagellum-dependent cell motility"/>
    <property type="evidence" value="ECO:0007669"/>
    <property type="project" value="InterPro"/>
</dbReference>
<evidence type="ECO:0000256" key="2">
    <source>
        <dbReference type="ARBA" id="ARBA00009272"/>
    </source>
</evidence>